<feature type="transmembrane region" description="Helical" evidence="7">
    <location>
        <begin position="173"/>
        <end position="193"/>
    </location>
</feature>
<keyword evidence="6 7" id="KW-0472">Membrane</keyword>
<feature type="transmembrane region" description="Helical" evidence="7">
    <location>
        <begin position="418"/>
        <end position="440"/>
    </location>
</feature>
<keyword evidence="9" id="KW-1185">Reference proteome</keyword>
<keyword evidence="4 7" id="KW-0812">Transmembrane</keyword>
<gene>
    <name evidence="8" type="ORF">SAMN05216447_1113</name>
</gene>
<feature type="transmembrane region" description="Helical" evidence="7">
    <location>
        <begin position="141"/>
        <end position="161"/>
    </location>
</feature>
<evidence type="ECO:0000256" key="1">
    <source>
        <dbReference type="ARBA" id="ARBA00004651"/>
    </source>
</evidence>
<dbReference type="PANTHER" id="PTHR43549:SF3">
    <property type="entry name" value="MULTIDRUG RESISTANCE PROTEIN YPNP-RELATED"/>
    <property type="match status" value="1"/>
</dbReference>
<dbReference type="Proteomes" id="UP000199135">
    <property type="component" value="Unassembled WGS sequence"/>
</dbReference>
<evidence type="ECO:0000256" key="3">
    <source>
        <dbReference type="ARBA" id="ARBA00022475"/>
    </source>
</evidence>
<keyword evidence="3" id="KW-1003">Cell membrane</keyword>
<evidence type="ECO:0000313" key="9">
    <source>
        <dbReference type="Proteomes" id="UP000199135"/>
    </source>
</evidence>
<feature type="transmembrane region" description="Helical" evidence="7">
    <location>
        <begin position="101"/>
        <end position="129"/>
    </location>
</feature>
<keyword evidence="2" id="KW-0813">Transport</keyword>
<keyword evidence="5 7" id="KW-1133">Transmembrane helix</keyword>
<evidence type="ECO:0000256" key="4">
    <source>
        <dbReference type="ARBA" id="ARBA00022692"/>
    </source>
</evidence>
<comment type="caution">
    <text evidence="8">The sequence shown here is derived from an EMBL/GenBank/DDBJ whole genome shotgun (WGS) entry which is preliminary data.</text>
</comment>
<feature type="transmembrane region" description="Helical" evidence="7">
    <location>
        <begin position="362"/>
        <end position="381"/>
    </location>
</feature>
<comment type="subcellular location">
    <subcellularLocation>
        <location evidence="1">Cell membrane</location>
        <topology evidence="1">Multi-pass membrane protein</topology>
    </subcellularLocation>
</comment>
<reference evidence="8 9" key="1">
    <citation type="submission" date="2016-10" db="EMBL/GenBank/DDBJ databases">
        <authorList>
            <person name="Varghese N."/>
            <person name="Submissions S."/>
        </authorList>
    </citation>
    <scope>NUCLEOTIDE SEQUENCE [LARGE SCALE GENOMIC DNA]</scope>
    <source>
        <strain evidence="8 9">WCP15</strain>
    </source>
</reference>
<dbReference type="NCBIfam" id="TIGR00797">
    <property type="entry name" value="matE"/>
    <property type="match status" value="1"/>
</dbReference>
<feature type="transmembrane region" description="Helical" evidence="7">
    <location>
        <begin position="67"/>
        <end position="89"/>
    </location>
</feature>
<evidence type="ECO:0000256" key="5">
    <source>
        <dbReference type="ARBA" id="ARBA00022989"/>
    </source>
</evidence>
<organism evidence="8 9">
    <name type="scientific">Parafannyhessea umbonata</name>
    <dbReference type="NCBI Taxonomy" id="604330"/>
    <lineage>
        <taxon>Bacteria</taxon>
        <taxon>Bacillati</taxon>
        <taxon>Actinomycetota</taxon>
        <taxon>Coriobacteriia</taxon>
        <taxon>Coriobacteriales</taxon>
        <taxon>Atopobiaceae</taxon>
        <taxon>Parafannyhessea</taxon>
    </lineage>
</organism>
<dbReference type="InterPro" id="IPR052031">
    <property type="entry name" value="Membrane_Transporter-Flippase"/>
</dbReference>
<dbReference type="InterPro" id="IPR002528">
    <property type="entry name" value="MATE_fam"/>
</dbReference>
<evidence type="ECO:0000256" key="7">
    <source>
        <dbReference type="SAM" id="Phobius"/>
    </source>
</evidence>
<evidence type="ECO:0000256" key="2">
    <source>
        <dbReference type="ARBA" id="ARBA00022448"/>
    </source>
</evidence>
<accession>A0A1H6JZJ9</accession>
<dbReference type="RefSeq" id="WP_234970834.1">
    <property type="nucleotide sequence ID" value="NZ_FNWT01000011.1"/>
</dbReference>
<feature type="transmembrane region" description="Helical" evidence="7">
    <location>
        <begin position="324"/>
        <end position="350"/>
    </location>
</feature>
<name>A0A1H6JZJ9_9ACTN</name>
<dbReference type="Pfam" id="PF01554">
    <property type="entry name" value="MatE"/>
    <property type="match status" value="2"/>
</dbReference>
<feature type="transmembrane region" description="Helical" evidence="7">
    <location>
        <begin position="393"/>
        <end position="412"/>
    </location>
</feature>
<dbReference type="PIRSF" id="PIRSF006603">
    <property type="entry name" value="DinF"/>
    <property type="match status" value="1"/>
</dbReference>
<protein>
    <submittedName>
        <fullName evidence="8">Efflux protein, MATE family</fullName>
    </submittedName>
</protein>
<evidence type="ECO:0000256" key="6">
    <source>
        <dbReference type="ARBA" id="ARBA00023136"/>
    </source>
</evidence>
<evidence type="ECO:0000313" key="8">
    <source>
        <dbReference type="EMBL" id="SEH66420.1"/>
    </source>
</evidence>
<dbReference type="EMBL" id="FNWT01000011">
    <property type="protein sequence ID" value="SEH66420.1"/>
    <property type="molecule type" value="Genomic_DNA"/>
</dbReference>
<sequence>MAKAASRSLDVTQGVIWKQLLKLCLPVFFSSFFQQAYSLINVFVVGHSSGSTTAVAAVQATSALTDLVVGFSVGMGVGFSIVVAQYFGAHEQHKLSVGMHTAMGIALAFGALCSVAGVLLCGSILSWMGTPQDIFAEAQDFARVYLGAMIFSVTFNTGSALQRAVGDTRTPAIIVASSCVVNVLMDLLFVLYLDLGARGCGIATACSLAFGSLATLWQLTHVEGAWRIRLRDLRIDPKMARVMVKTGLPLALQSSAYTVSNIIVQSAINSFGTSHIAAWGLSGRLDSPVWTVSEALGSSVTTFSAQNFGARNHERMRKGLHTSLLMTVVVIGSLASTVMALAHPLSIFFLQDERVANLTTQVIMTLGPFYLCYSVMANFAGTIRGSGESLRPMLLTLFGTCLLRVVWLLVFIPRHHDFTLVLMSYPATWIITAVLFALYYRYGHWMRHAADHEAERMAL</sequence>
<dbReference type="PANTHER" id="PTHR43549">
    <property type="entry name" value="MULTIDRUG RESISTANCE PROTEIN YPNP-RELATED"/>
    <property type="match status" value="1"/>
</dbReference>
<dbReference type="CDD" id="cd13138">
    <property type="entry name" value="MATE_yoeA_like"/>
    <property type="match status" value="1"/>
</dbReference>
<proteinExistence type="predicted"/>
<dbReference type="InterPro" id="IPR048279">
    <property type="entry name" value="MdtK-like"/>
</dbReference>